<dbReference type="PROSITE" id="PS50977">
    <property type="entry name" value="HTH_TETR_2"/>
    <property type="match status" value="1"/>
</dbReference>
<proteinExistence type="predicted"/>
<keyword evidence="7" id="KW-1185">Reference proteome</keyword>
<protein>
    <submittedName>
        <fullName evidence="6">TetR/AcrR family transcriptional regulator</fullName>
    </submittedName>
</protein>
<evidence type="ECO:0000256" key="4">
    <source>
        <dbReference type="PROSITE-ProRule" id="PRU00335"/>
    </source>
</evidence>
<feature type="domain" description="HTH tetR-type" evidence="5">
    <location>
        <begin position="16"/>
        <end position="74"/>
    </location>
</feature>
<dbReference type="EMBL" id="JBHSXS010000005">
    <property type="protein sequence ID" value="MFC6880494.1"/>
    <property type="molecule type" value="Genomic_DNA"/>
</dbReference>
<dbReference type="Proteomes" id="UP001596380">
    <property type="component" value="Unassembled WGS sequence"/>
</dbReference>
<keyword evidence="3" id="KW-0804">Transcription</keyword>
<dbReference type="Gene3D" id="1.10.357.10">
    <property type="entry name" value="Tetracycline Repressor, domain 2"/>
    <property type="match status" value="1"/>
</dbReference>
<dbReference type="InterPro" id="IPR050109">
    <property type="entry name" value="HTH-type_TetR-like_transc_reg"/>
</dbReference>
<dbReference type="SUPFAM" id="SSF46689">
    <property type="entry name" value="Homeodomain-like"/>
    <property type="match status" value="1"/>
</dbReference>
<evidence type="ECO:0000259" key="5">
    <source>
        <dbReference type="PROSITE" id="PS50977"/>
    </source>
</evidence>
<gene>
    <name evidence="6" type="ORF">ACFQKB_12050</name>
</gene>
<accession>A0ABW2CHL7</accession>
<feature type="DNA-binding region" description="H-T-H motif" evidence="4">
    <location>
        <begin position="37"/>
        <end position="56"/>
    </location>
</feature>
<name>A0ABW2CHL7_9ACTN</name>
<organism evidence="6 7">
    <name type="scientific">Actinomadura yumaensis</name>
    <dbReference type="NCBI Taxonomy" id="111807"/>
    <lineage>
        <taxon>Bacteria</taxon>
        <taxon>Bacillati</taxon>
        <taxon>Actinomycetota</taxon>
        <taxon>Actinomycetes</taxon>
        <taxon>Streptosporangiales</taxon>
        <taxon>Thermomonosporaceae</taxon>
        <taxon>Actinomadura</taxon>
    </lineage>
</organism>
<dbReference type="InterPro" id="IPR036271">
    <property type="entry name" value="Tet_transcr_reg_TetR-rel_C_sf"/>
</dbReference>
<dbReference type="InterPro" id="IPR049445">
    <property type="entry name" value="TetR_SbtR-like_C"/>
</dbReference>
<dbReference type="SUPFAM" id="SSF48498">
    <property type="entry name" value="Tetracyclin repressor-like, C-terminal domain"/>
    <property type="match status" value="1"/>
</dbReference>
<dbReference type="RefSeq" id="WP_160820903.1">
    <property type="nucleotide sequence ID" value="NZ_JBHSXS010000005.1"/>
</dbReference>
<keyword evidence="2 4" id="KW-0238">DNA-binding</keyword>
<reference evidence="7" key="1">
    <citation type="journal article" date="2019" name="Int. J. Syst. Evol. Microbiol.">
        <title>The Global Catalogue of Microorganisms (GCM) 10K type strain sequencing project: providing services to taxonomists for standard genome sequencing and annotation.</title>
        <authorList>
            <consortium name="The Broad Institute Genomics Platform"/>
            <consortium name="The Broad Institute Genome Sequencing Center for Infectious Disease"/>
            <person name="Wu L."/>
            <person name="Ma J."/>
        </authorList>
    </citation>
    <scope>NUCLEOTIDE SEQUENCE [LARGE SCALE GENOMIC DNA]</scope>
    <source>
        <strain evidence="7">JCM 3369</strain>
    </source>
</reference>
<comment type="caution">
    <text evidence="6">The sequence shown here is derived from an EMBL/GenBank/DDBJ whole genome shotgun (WGS) entry which is preliminary data.</text>
</comment>
<sequence length="210" mass="22665">MEGTGAALSGRRREARRNDALVVDAAREVFAAHPDAPMSAVAERAGVGQGSLYRRYRTKDELLHRVCLEGMHAIQAHARQALADDGDPWESFERFMRGYLDSGAGVQLSLAGTFTPGPDLFAAASETHALIQTLIDRTASAGRLRDDITAADLSLLVAQIGGLRLNAPERDRELHHRYLALVLQALRPSAAAPLPGPPATAAEIEDRWTP</sequence>
<dbReference type="PANTHER" id="PTHR30055">
    <property type="entry name" value="HTH-TYPE TRANSCRIPTIONAL REGULATOR RUTR"/>
    <property type="match status" value="1"/>
</dbReference>
<evidence type="ECO:0000256" key="2">
    <source>
        <dbReference type="ARBA" id="ARBA00023125"/>
    </source>
</evidence>
<dbReference type="PANTHER" id="PTHR30055:SF234">
    <property type="entry name" value="HTH-TYPE TRANSCRIPTIONAL REGULATOR BETI"/>
    <property type="match status" value="1"/>
</dbReference>
<dbReference type="InterPro" id="IPR001647">
    <property type="entry name" value="HTH_TetR"/>
</dbReference>
<dbReference type="Pfam" id="PF21597">
    <property type="entry name" value="TetR_C_43"/>
    <property type="match status" value="1"/>
</dbReference>
<evidence type="ECO:0000313" key="6">
    <source>
        <dbReference type="EMBL" id="MFC6880494.1"/>
    </source>
</evidence>
<keyword evidence="1" id="KW-0805">Transcription regulation</keyword>
<dbReference type="Pfam" id="PF00440">
    <property type="entry name" value="TetR_N"/>
    <property type="match status" value="1"/>
</dbReference>
<evidence type="ECO:0000256" key="1">
    <source>
        <dbReference type="ARBA" id="ARBA00023015"/>
    </source>
</evidence>
<evidence type="ECO:0000256" key="3">
    <source>
        <dbReference type="ARBA" id="ARBA00023163"/>
    </source>
</evidence>
<evidence type="ECO:0000313" key="7">
    <source>
        <dbReference type="Proteomes" id="UP001596380"/>
    </source>
</evidence>
<dbReference type="InterPro" id="IPR009057">
    <property type="entry name" value="Homeodomain-like_sf"/>
</dbReference>